<dbReference type="AlphaFoldDB" id="A0A1I7VMU4"/>
<evidence type="ECO:0000313" key="2">
    <source>
        <dbReference type="Proteomes" id="UP000095285"/>
    </source>
</evidence>
<accession>A0A1I7VMU4</accession>
<dbReference type="WBParaSite" id="EN70_4265">
    <property type="protein sequence ID" value="EN70_4265"/>
    <property type="gene ID" value="EN70_4265"/>
</dbReference>
<organism evidence="2 3">
    <name type="scientific">Loa loa</name>
    <name type="common">Eye worm</name>
    <name type="synonym">Filaria loa</name>
    <dbReference type="NCBI Taxonomy" id="7209"/>
    <lineage>
        <taxon>Eukaryota</taxon>
        <taxon>Metazoa</taxon>
        <taxon>Ecdysozoa</taxon>
        <taxon>Nematoda</taxon>
        <taxon>Chromadorea</taxon>
        <taxon>Rhabditida</taxon>
        <taxon>Spirurina</taxon>
        <taxon>Spiruromorpha</taxon>
        <taxon>Filarioidea</taxon>
        <taxon>Onchocercidae</taxon>
        <taxon>Loa</taxon>
    </lineage>
</organism>
<protein>
    <submittedName>
        <fullName evidence="1 3">Uncharacterized protein</fullName>
    </submittedName>
</protein>
<reference evidence="1 2" key="1">
    <citation type="submission" date="2012-04" db="EMBL/GenBank/DDBJ databases">
        <title>The Genome Sequence of Loa loa.</title>
        <authorList>
            <consortium name="The Broad Institute Genome Sequencing Platform"/>
            <consortium name="Broad Institute Genome Sequencing Center for Infectious Disease"/>
            <person name="Nutman T.B."/>
            <person name="Fink D.L."/>
            <person name="Russ C."/>
            <person name="Young S."/>
            <person name="Zeng Q."/>
            <person name="Gargeya S."/>
            <person name="Alvarado L."/>
            <person name="Berlin A."/>
            <person name="Chapman S.B."/>
            <person name="Chen Z."/>
            <person name="Freedman E."/>
            <person name="Gellesch M."/>
            <person name="Goldberg J."/>
            <person name="Griggs A."/>
            <person name="Gujja S."/>
            <person name="Heilman E.R."/>
            <person name="Heiman D."/>
            <person name="Howarth C."/>
            <person name="Mehta T."/>
            <person name="Neiman D."/>
            <person name="Pearson M."/>
            <person name="Roberts A."/>
            <person name="Saif S."/>
            <person name="Shea T."/>
            <person name="Shenoy N."/>
            <person name="Sisk P."/>
            <person name="Stolte C."/>
            <person name="Sykes S."/>
            <person name="White J."/>
            <person name="Yandava C."/>
            <person name="Haas B."/>
            <person name="Henn M.R."/>
            <person name="Nusbaum C."/>
            <person name="Birren B."/>
        </authorList>
    </citation>
    <scope>NUCLEOTIDE SEQUENCE [LARGE SCALE GENOMIC DNA]</scope>
</reference>
<dbReference type="CTD" id="9941089"/>
<sequence length="80" mass="8552">MEQNTALPPFDPYLRGPLEQLPASLTVALSISHNTISPISSLSVYPSLAHIAPLHRSHSGTITSRAPFSATSLANNFRPS</sequence>
<name>A0A1I7VMU4_LOALO</name>
<accession>A0A1S0U3T6</accession>
<proteinExistence type="predicted"/>
<gene>
    <name evidence="1 3" type="ORF">LOAG_03699</name>
</gene>
<dbReference type="GeneID" id="9941089"/>
<dbReference type="InParanoid" id="A0A1I7VMU4"/>
<keyword evidence="2" id="KW-1185">Reference proteome</keyword>
<dbReference type="KEGG" id="loa:LOAG_03699"/>
<dbReference type="RefSeq" id="XP_003139284.2">
    <property type="nucleotide sequence ID" value="XM_003139236.2"/>
</dbReference>
<reference evidence="3" key="2">
    <citation type="submission" date="2016-11" db="UniProtKB">
        <authorList>
            <consortium name="WormBaseParasite"/>
        </authorList>
    </citation>
    <scope>IDENTIFICATION</scope>
</reference>
<dbReference type="Proteomes" id="UP000095285">
    <property type="component" value="Unassembled WGS sequence"/>
</dbReference>
<dbReference type="EMBL" id="JH712127">
    <property type="protein sequence ID" value="EFO24786.2"/>
    <property type="molecule type" value="Genomic_DNA"/>
</dbReference>
<evidence type="ECO:0000313" key="1">
    <source>
        <dbReference type="EMBL" id="EFO24786.2"/>
    </source>
</evidence>
<evidence type="ECO:0000313" key="3">
    <source>
        <dbReference type="WBParaSite" id="EN70_4265"/>
    </source>
</evidence>